<comment type="caution">
    <text evidence="1">The sequence shown here is derived from an EMBL/GenBank/DDBJ whole genome shotgun (WGS) entry which is preliminary data.</text>
</comment>
<proteinExistence type="predicted"/>
<protein>
    <recommendedName>
        <fullName evidence="3">Rieske domain-containing protein</fullName>
    </recommendedName>
</protein>
<organism evidence="1 2">
    <name type="scientific">Paramuribaculum intestinale</name>
    <dbReference type="NCBI Taxonomy" id="2094151"/>
    <lineage>
        <taxon>Bacteria</taxon>
        <taxon>Pseudomonadati</taxon>
        <taxon>Bacteroidota</taxon>
        <taxon>Bacteroidia</taxon>
        <taxon>Bacteroidales</taxon>
        <taxon>Muribaculaceae</taxon>
        <taxon>Paramuribaculum</taxon>
    </lineage>
</organism>
<dbReference type="EMBL" id="PUBV01000001">
    <property type="protein sequence ID" value="PWB09768.1"/>
    <property type="molecule type" value="Genomic_DNA"/>
</dbReference>
<keyword evidence="2" id="KW-1185">Reference proteome</keyword>
<gene>
    <name evidence="1" type="ORF">C5O25_00755</name>
</gene>
<dbReference type="Proteomes" id="UP000244925">
    <property type="component" value="Unassembled WGS sequence"/>
</dbReference>
<dbReference type="AlphaFoldDB" id="A0A2V1J045"/>
<dbReference type="RefSeq" id="WP_107034820.1">
    <property type="nucleotide sequence ID" value="NZ_CAOMZA010000004.1"/>
</dbReference>
<evidence type="ECO:0000313" key="1">
    <source>
        <dbReference type="EMBL" id="PWB09768.1"/>
    </source>
</evidence>
<dbReference type="PROSITE" id="PS51257">
    <property type="entry name" value="PROKAR_LIPOPROTEIN"/>
    <property type="match status" value="1"/>
</dbReference>
<evidence type="ECO:0008006" key="3">
    <source>
        <dbReference type="Google" id="ProtNLM"/>
    </source>
</evidence>
<dbReference type="GeneID" id="93424290"/>
<accession>A0A2V1J045</accession>
<sequence length="163" mass="17680">MKSRQIFAVGLLLAVIWSTSCDSVDDDRIPPAPVRIDFAGQGEWDVYGVGGALQWREFIKPQLIPSGFPYSDASQTGFAGVVLVGDFVGDPQAYDLSCPVEVKRDVRISIDPDQAVARCAVCGSTYDVFRQGAPLSGKAAEKGYAMRKYRVGIKTDGSRWIGN</sequence>
<reference evidence="2" key="1">
    <citation type="submission" date="2018-02" db="EMBL/GenBank/DDBJ databases">
        <authorList>
            <person name="Clavel T."/>
            <person name="Strowig T."/>
        </authorList>
    </citation>
    <scope>NUCLEOTIDE SEQUENCE [LARGE SCALE GENOMIC DNA]</scope>
    <source>
        <strain evidence="2">DSM 100764</strain>
    </source>
</reference>
<name>A0A2V1J045_9BACT</name>
<evidence type="ECO:0000313" key="2">
    <source>
        <dbReference type="Proteomes" id="UP000244925"/>
    </source>
</evidence>